<dbReference type="CDD" id="cd16377">
    <property type="entry name" value="23S_rRNA_IVP_like"/>
    <property type="match status" value="1"/>
</dbReference>
<dbReference type="InterPro" id="IPR036583">
    <property type="entry name" value="23S_rRNA_IVS_sf"/>
</dbReference>
<proteinExistence type="predicted"/>
<gene>
    <name evidence="1" type="ORF">COV23_00380</name>
</gene>
<dbReference type="AlphaFoldDB" id="A0A2H0REW0"/>
<accession>A0A2H0REW0</accession>
<dbReference type="PANTHER" id="PTHR38471:SF2">
    <property type="entry name" value="FOUR HELIX BUNDLE PROTEIN"/>
    <property type="match status" value="1"/>
</dbReference>
<reference evidence="1 2" key="1">
    <citation type="submission" date="2017-09" db="EMBL/GenBank/DDBJ databases">
        <title>Depth-based differentiation of microbial function through sediment-hosted aquifers and enrichment of novel symbionts in the deep terrestrial subsurface.</title>
        <authorList>
            <person name="Probst A.J."/>
            <person name="Ladd B."/>
            <person name="Jarett J.K."/>
            <person name="Geller-Mcgrath D.E."/>
            <person name="Sieber C.M."/>
            <person name="Emerson J.B."/>
            <person name="Anantharaman K."/>
            <person name="Thomas B.C."/>
            <person name="Malmstrom R."/>
            <person name="Stieglmeier M."/>
            <person name="Klingl A."/>
            <person name="Woyke T."/>
            <person name="Ryan C.M."/>
            <person name="Banfield J.F."/>
        </authorList>
    </citation>
    <scope>NUCLEOTIDE SEQUENCE [LARGE SCALE GENOMIC DNA]</scope>
    <source>
        <strain evidence="1">CG10_big_fil_rev_8_21_14_0_10_31_9</strain>
    </source>
</reference>
<dbReference type="Pfam" id="PF05635">
    <property type="entry name" value="23S_rRNA_IVP"/>
    <property type="match status" value="1"/>
</dbReference>
<dbReference type="EMBL" id="PCXV01000009">
    <property type="protein sequence ID" value="PIR44335.1"/>
    <property type="molecule type" value="Genomic_DNA"/>
</dbReference>
<dbReference type="NCBIfam" id="TIGR02436">
    <property type="entry name" value="four helix bundle protein"/>
    <property type="match status" value="1"/>
</dbReference>
<evidence type="ECO:0000313" key="1">
    <source>
        <dbReference type="EMBL" id="PIR44335.1"/>
    </source>
</evidence>
<evidence type="ECO:0000313" key="2">
    <source>
        <dbReference type="Proteomes" id="UP000231602"/>
    </source>
</evidence>
<dbReference type="InterPro" id="IPR012657">
    <property type="entry name" value="23S_rRNA-intervening_sequence"/>
</dbReference>
<dbReference type="Gene3D" id="1.20.1440.60">
    <property type="entry name" value="23S rRNA-intervening sequence"/>
    <property type="match status" value="1"/>
</dbReference>
<sequence length="121" mass="14148">MYFKFEKLEVWKLARKFAVEIYKLTRKFPRDELFGLVSQIRRATISVMLNIAEGSNRKSDADFRRFLLISLTSLEEVVSGFYIALDQNFINQREFDILYIESNKLASKLSALIKSLEIKNG</sequence>
<protein>
    <submittedName>
        <fullName evidence="1">Four helix bundle protein</fullName>
    </submittedName>
</protein>
<dbReference type="SUPFAM" id="SSF158446">
    <property type="entry name" value="IVS-encoded protein-like"/>
    <property type="match status" value="1"/>
</dbReference>
<dbReference type="PANTHER" id="PTHR38471">
    <property type="entry name" value="FOUR HELIX BUNDLE PROTEIN"/>
    <property type="match status" value="1"/>
</dbReference>
<comment type="caution">
    <text evidence="1">The sequence shown here is derived from an EMBL/GenBank/DDBJ whole genome shotgun (WGS) entry which is preliminary data.</text>
</comment>
<organism evidence="1 2">
    <name type="scientific">Candidatus Wolfebacteria bacterium CG10_big_fil_rev_8_21_14_0_10_31_9</name>
    <dbReference type="NCBI Taxonomy" id="1975070"/>
    <lineage>
        <taxon>Bacteria</taxon>
        <taxon>Candidatus Wolfeibacteriota</taxon>
    </lineage>
</organism>
<dbReference type="Proteomes" id="UP000231602">
    <property type="component" value="Unassembled WGS sequence"/>
</dbReference>
<name>A0A2H0REW0_9BACT</name>